<evidence type="ECO:0000313" key="3">
    <source>
        <dbReference type="Proteomes" id="UP001165060"/>
    </source>
</evidence>
<dbReference type="EMBL" id="BRYB01002469">
    <property type="protein sequence ID" value="GMI20049.1"/>
    <property type="molecule type" value="Genomic_DNA"/>
</dbReference>
<keyword evidence="3" id="KW-1185">Reference proteome</keyword>
<dbReference type="Proteomes" id="UP001165060">
    <property type="component" value="Unassembled WGS sequence"/>
</dbReference>
<feature type="compositionally biased region" description="Pro residues" evidence="1">
    <location>
        <begin position="7"/>
        <end position="19"/>
    </location>
</feature>
<evidence type="ECO:0000256" key="1">
    <source>
        <dbReference type="SAM" id="MobiDB-lite"/>
    </source>
</evidence>
<name>A0ABQ6M5Q9_9STRA</name>
<reference evidence="2 3" key="1">
    <citation type="journal article" date="2023" name="Commun. Biol.">
        <title>Genome analysis of Parmales, the sister group of diatoms, reveals the evolutionary specialization of diatoms from phago-mixotrophs to photoautotrophs.</title>
        <authorList>
            <person name="Ban H."/>
            <person name="Sato S."/>
            <person name="Yoshikawa S."/>
            <person name="Yamada K."/>
            <person name="Nakamura Y."/>
            <person name="Ichinomiya M."/>
            <person name="Sato N."/>
            <person name="Blanc-Mathieu R."/>
            <person name="Endo H."/>
            <person name="Kuwata A."/>
            <person name="Ogata H."/>
        </authorList>
    </citation>
    <scope>NUCLEOTIDE SEQUENCE [LARGE SCALE GENOMIC DNA]</scope>
</reference>
<evidence type="ECO:0000313" key="2">
    <source>
        <dbReference type="EMBL" id="GMI20049.1"/>
    </source>
</evidence>
<feature type="region of interest" description="Disordered" evidence="1">
    <location>
        <begin position="1"/>
        <end position="34"/>
    </location>
</feature>
<accession>A0ABQ6M5Q9</accession>
<proteinExistence type="predicted"/>
<organism evidence="2 3">
    <name type="scientific">Tetraparma gracilis</name>
    <dbReference type="NCBI Taxonomy" id="2962635"/>
    <lineage>
        <taxon>Eukaryota</taxon>
        <taxon>Sar</taxon>
        <taxon>Stramenopiles</taxon>
        <taxon>Ochrophyta</taxon>
        <taxon>Bolidophyceae</taxon>
        <taxon>Parmales</taxon>
        <taxon>Triparmaceae</taxon>
        <taxon>Tetraparma</taxon>
    </lineage>
</organism>
<feature type="region of interest" description="Disordered" evidence="1">
    <location>
        <begin position="48"/>
        <end position="79"/>
    </location>
</feature>
<feature type="compositionally biased region" description="Basic and acidic residues" evidence="1">
    <location>
        <begin position="186"/>
        <end position="195"/>
    </location>
</feature>
<gene>
    <name evidence="2" type="ORF">TeGR_g12140</name>
</gene>
<comment type="caution">
    <text evidence="2">The sequence shown here is derived from an EMBL/GenBank/DDBJ whole genome shotgun (WGS) entry which is preliminary data.</text>
</comment>
<protein>
    <submittedName>
        <fullName evidence="2">Uncharacterized protein</fullName>
    </submittedName>
</protein>
<sequence length="334" mass="37598">MDMDYDPSPPSSPPLPSPHHSPYHSLPRLTPSNLSPSQRLIHLFLQNDSHRPLQPSKAFQSLKKEYGQSPQSQLDRGRDETWEQFRAKFEAYSDARETQLRRMETENEELKNLVSLQRMHHEVLSPTKASLLSPSASVSSLSMANRSPEQQSFMSTFTGTTFLPLNSLSKSQSTPALGTGMYANDDFSRRPTDIHRTRRPSRKGDAASCLNPVDDGGGLSPARTKQYEKKFLRGREKKRDEDEMLRRQVHEKLAGRMPPPAVSASANTNYYSPIKTLPAPEPYSALPDPVPIKGRSNLNNLGRYQQQPRGRRQLGNDFISANSFISREWGALIG</sequence>
<feature type="region of interest" description="Disordered" evidence="1">
    <location>
        <begin position="172"/>
        <end position="222"/>
    </location>
</feature>